<evidence type="ECO:0000313" key="4">
    <source>
        <dbReference type="Proteomes" id="UP000321157"/>
    </source>
</evidence>
<reference evidence="3 4" key="1">
    <citation type="submission" date="2019-07" db="EMBL/GenBank/DDBJ databases">
        <title>Whole genome shotgun sequence of Aneurinibacillus danicus NBRC 102444.</title>
        <authorList>
            <person name="Hosoyama A."/>
            <person name="Uohara A."/>
            <person name="Ohji S."/>
            <person name="Ichikawa N."/>
        </authorList>
    </citation>
    <scope>NUCLEOTIDE SEQUENCE [LARGE SCALE GENOMIC DNA]</scope>
    <source>
        <strain evidence="3 4">NBRC 102444</strain>
    </source>
</reference>
<evidence type="ECO:0000259" key="2">
    <source>
        <dbReference type="Pfam" id="PF13579"/>
    </source>
</evidence>
<feature type="domain" description="Glycosyltransferase subfamily 4-like N-terminal" evidence="2">
    <location>
        <begin position="20"/>
        <end position="203"/>
    </location>
</feature>
<dbReference type="RefSeq" id="WP_146809467.1">
    <property type="nucleotide sequence ID" value="NZ_BJXX01000068.1"/>
</dbReference>
<organism evidence="3 4">
    <name type="scientific">Aneurinibacillus danicus</name>
    <dbReference type="NCBI Taxonomy" id="267746"/>
    <lineage>
        <taxon>Bacteria</taxon>
        <taxon>Bacillati</taxon>
        <taxon>Bacillota</taxon>
        <taxon>Bacilli</taxon>
        <taxon>Bacillales</taxon>
        <taxon>Paenibacillaceae</taxon>
        <taxon>Aneurinibacillus group</taxon>
        <taxon>Aneurinibacillus</taxon>
    </lineage>
</organism>
<sequence length="420" mass="48879">MKKIWIFNHYAIAPGASGGTRHYDLGKELCRKGNQVRIFAASFNHQAKQESIRYFSSQYVQKEIHNGVQYVWIKTIPYQKNDWRRICNILSYTFRAFMECRRTEEKPDIVIGSLMHPLAALLGYVVAKKKKCAFYFEERDLWPETLVHLGKFSRKNPIVWMLSQLEMFLYRKAERIIVLFDKAVDYVSNRGIDRGKVLYLPNGVDLSRYNYPHQEVPSELEELLNRLQNRLVAVYIGAHGVANNLDSILEAASLLQQDDEWKDKLMFLFIGDGTEKNRLIKKANEARLSNVIFGPAIPKEWVPIVLERTHIALVSMLKADIYKWGFSLNKLYDYLAASLPVVIQCHLETTLIDQAGIGIKVSTSKEMAEAIRWLARSDNERAKMGEKAREYVEKHHSWNELSNRLIDSWMSKERERECLK</sequence>
<dbReference type="Gene3D" id="3.40.50.2000">
    <property type="entry name" value="Glycogen Phosphorylase B"/>
    <property type="match status" value="2"/>
</dbReference>
<dbReference type="Pfam" id="PF13579">
    <property type="entry name" value="Glyco_trans_4_4"/>
    <property type="match status" value="1"/>
</dbReference>
<evidence type="ECO:0000259" key="1">
    <source>
        <dbReference type="Pfam" id="PF00534"/>
    </source>
</evidence>
<dbReference type="Proteomes" id="UP000321157">
    <property type="component" value="Unassembled WGS sequence"/>
</dbReference>
<dbReference type="SUPFAM" id="SSF53756">
    <property type="entry name" value="UDP-Glycosyltransferase/glycogen phosphorylase"/>
    <property type="match status" value="1"/>
</dbReference>
<feature type="domain" description="Glycosyl transferase family 1" evidence="1">
    <location>
        <begin position="228"/>
        <end position="390"/>
    </location>
</feature>
<proteinExistence type="predicted"/>
<keyword evidence="3" id="KW-0808">Transferase</keyword>
<dbReference type="EMBL" id="BJXX01000068">
    <property type="protein sequence ID" value="GEN34182.1"/>
    <property type="molecule type" value="Genomic_DNA"/>
</dbReference>
<dbReference type="PANTHER" id="PTHR12526:SF622">
    <property type="entry name" value="GLYCOSYLTRANSFERASE (GROUP I)"/>
    <property type="match status" value="1"/>
</dbReference>
<comment type="caution">
    <text evidence="3">The sequence shown here is derived from an EMBL/GenBank/DDBJ whole genome shotgun (WGS) entry which is preliminary data.</text>
</comment>
<dbReference type="CDD" id="cd03794">
    <property type="entry name" value="GT4_WbuB-like"/>
    <property type="match status" value="1"/>
</dbReference>
<name>A0A511VAC1_9BACL</name>
<gene>
    <name evidence="3" type="ORF">ADA01nite_16420</name>
</gene>
<dbReference type="InterPro" id="IPR028098">
    <property type="entry name" value="Glyco_trans_4-like_N"/>
</dbReference>
<dbReference type="OrthoDB" id="9811902at2"/>
<dbReference type="PANTHER" id="PTHR12526">
    <property type="entry name" value="GLYCOSYLTRANSFERASE"/>
    <property type="match status" value="1"/>
</dbReference>
<dbReference type="Pfam" id="PF00534">
    <property type="entry name" value="Glycos_transf_1"/>
    <property type="match status" value="1"/>
</dbReference>
<dbReference type="GO" id="GO:0016757">
    <property type="term" value="F:glycosyltransferase activity"/>
    <property type="evidence" value="ECO:0007669"/>
    <property type="project" value="InterPro"/>
</dbReference>
<evidence type="ECO:0000313" key="3">
    <source>
        <dbReference type="EMBL" id="GEN34182.1"/>
    </source>
</evidence>
<protein>
    <submittedName>
        <fullName evidence="3">Glycosyltransferase WbuB</fullName>
    </submittedName>
</protein>
<dbReference type="AlphaFoldDB" id="A0A511VAC1"/>
<keyword evidence="4" id="KW-1185">Reference proteome</keyword>
<dbReference type="InterPro" id="IPR001296">
    <property type="entry name" value="Glyco_trans_1"/>
</dbReference>
<accession>A0A511VAC1</accession>